<evidence type="ECO:0000256" key="1">
    <source>
        <dbReference type="ARBA" id="ARBA00008031"/>
    </source>
</evidence>
<dbReference type="Pfam" id="PF13378">
    <property type="entry name" value="MR_MLE_C"/>
    <property type="match status" value="1"/>
</dbReference>
<dbReference type="SUPFAM" id="SSF54826">
    <property type="entry name" value="Enolase N-terminal domain-like"/>
    <property type="match status" value="1"/>
</dbReference>
<evidence type="ECO:0000256" key="3">
    <source>
        <dbReference type="ARBA" id="ARBA00022842"/>
    </source>
</evidence>
<name>A0ABU5KIB7_9BACL</name>
<dbReference type="RefSeq" id="WP_322420002.1">
    <property type="nucleotide sequence ID" value="NZ_JAXQNN010000001.1"/>
</dbReference>
<proteinExistence type="inferred from homology"/>
<dbReference type="PANTHER" id="PTHR48073">
    <property type="entry name" value="O-SUCCINYLBENZOATE SYNTHASE-RELATED"/>
    <property type="match status" value="1"/>
</dbReference>
<dbReference type="SFLD" id="SFLDF00009">
    <property type="entry name" value="o-succinylbenzoate_synthase"/>
    <property type="match status" value="1"/>
</dbReference>
<dbReference type="CDD" id="cd03319">
    <property type="entry name" value="L-Ala-DL-Glu_epimerase"/>
    <property type="match status" value="1"/>
</dbReference>
<dbReference type="InterPro" id="IPR013341">
    <property type="entry name" value="Mandelate_racemase_N_dom"/>
</dbReference>
<evidence type="ECO:0000256" key="5">
    <source>
        <dbReference type="RuleBase" id="RU366006"/>
    </source>
</evidence>
<dbReference type="SMART" id="SM00922">
    <property type="entry name" value="MR_MLE"/>
    <property type="match status" value="1"/>
</dbReference>
<keyword evidence="3 5" id="KW-0460">Magnesium</keyword>
<dbReference type="EC" id="5.1.1.-" evidence="5"/>
<dbReference type="InterPro" id="IPR034603">
    <property type="entry name" value="Dipeptide_epimerase"/>
</dbReference>
<sequence length="366" mass="39875">MKIRSIETFRVRVPLKKPFKTALRTLTVSDSVIVKVTDEEGRTGYGEAPPTHVITGDSLSSIVEAVNGIIAPKCIGQSLLNRENLLHTVNTSMVRNTSAKAAVDCAIHDLLAQHAGMPLYQFLGGAADSFETDYTVSVNEPDEMAADAAQFNRDGFSVLKIKVGIGAIEDDLKRIRAIREKTDCTLRLDANQGWTAKEAVYAISRMEDEGLNIELVEQPVKAHDLKGLKYVTDHTYTKVMADESVFSPQDAIRVLEMRAADLINIKLMKAGGIHQAMTIAKLAEAYEIPCMTGSMIETKVGISAAAHFAASQRNITRYDFDAPLLLAEDIVNGGVQFNSAHMTFSTAPGLGIESIKDHAVLKEVNK</sequence>
<dbReference type="InterPro" id="IPR013342">
    <property type="entry name" value="Mandelate_racemase_C"/>
</dbReference>
<evidence type="ECO:0000313" key="7">
    <source>
        <dbReference type="EMBL" id="MDZ5710976.1"/>
    </source>
</evidence>
<protein>
    <recommendedName>
        <fullName evidence="5">Dipeptide epimerase</fullName>
        <ecNumber evidence="5">5.1.1.-</ecNumber>
    </recommendedName>
</protein>
<dbReference type="PANTHER" id="PTHR48073:SF2">
    <property type="entry name" value="O-SUCCINYLBENZOATE SYNTHASE"/>
    <property type="match status" value="1"/>
</dbReference>
<organism evidence="7 8">
    <name type="scientific">Jeotgalibacillus haloalkalitolerans</name>
    <dbReference type="NCBI Taxonomy" id="3104292"/>
    <lineage>
        <taxon>Bacteria</taxon>
        <taxon>Bacillati</taxon>
        <taxon>Bacillota</taxon>
        <taxon>Bacilli</taxon>
        <taxon>Bacillales</taxon>
        <taxon>Caryophanaceae</taxon>
        <taxon>Jeotgalibacillus</taxon>
    </lineage>
</organism>
<reference evidence="7 8" key="1">
    <citation type="submission" date="2023-12" db="EMBL/GenBank/DDBJ databases">
        <title>Jeotgalibacillus haloalkaliphilus sp. nov., a novel salt-tolerant bacteria, isolated from the estuary of the Fenhe River into the Yellow River.</title>
        <authorList>
            <person name="Li Y."/>
        </authorList>
    </citation>
    <scope>NUCLEOTIDE SEQUENCE [LARGE SCALE GENOMIC DNA]</scope>
    <source>
        <strain evidence="7 8">HH7-29</strain>
    </source>
</reference>
<comment type="cofactor">
    <cofactor evidence="5">
        <name>Mg(2+)</name>
        <dbReference type="ChEBI" id="CHEBI:18420"/>
    </cofactor>
    <text evidence="5">Binds 1 Mg(2+) ion per subunit.</text>
</comment>
<accession>A0ABU5KIB7</accession>
<dbReference type="Gene3D" id="3.20.20.120">
    <property type="entry name" value="Enolase-like C-terminal domain"/>
    <property type="match status" value="1"/>
</dbReference>
<keyword evidence="8" id="KW-1185">Reference proteome</keyword>
<comment type="similarity">
    <text evidence="1 5">Belongs to the mandelate racemase/muconate lactonizing enzyme family.</text>
</comment>
<dbReference type="Gene3D" id="3.30.390.10">
    <property type="entry name" value="Enolase-like, N-terminal domain"/>
    <property type="match status" value="1"/>
</dbReference>
<evidence type="ECO:0000313" key="8">
    <source>
        <dbReference type="Proteomes" id="UP001292084"/>
    </source>
</evidence>
<dbReference type="SUPFAM" id="SSF51604">
    <property type="entry name" value="Enolase C-terminal domain-like"/>
    <property type="match status" value="1"/>
</dbReference>
<dbReference type="Pfam" id="PF02746">
    <property type="entry name" value="MR_MLE_N"/>
    <property type="match status" value="1"/>
</dbReference>
<dbReference type="InterPro" id="IPR029065">
    <property type="entry name" value="Enolase_C-like"/>
</dbReference>
<gene>
    <name evidence="7" type="ORF">UFB30_02030</name>
</gene>
<dbReference type="SFLD" id="SFLDF00010">
    <property type="entry name" value="dipeptide_epimerase"/>
    <property type="match status" value="1"/>
</dbReference>
<evidence type="ECO:0000256" key="4">
    <source>
        <dbReference type="ARBA" id="ARBA00023235"/>
    </source>
</evidence>
<dbReference type="SFLD" id="SFLDS00001">
    <property type="entry name" value="Enolase"/>
    <property type="match status" value="2"/>
</dbReference>
<dbReference type="Proteomes" id="UP001292084">
    <property type="component" value="Unassembled WGS sequence"/>
</dbReference>
<keyword evidence="4 5" id="KW-0413">Isomerase</keyword>
<comment type="caution">
    <text evidence="7">The sequence shown here is derived from an EMBL/GenBank/DDBJ whole genome shotgun (WGS) entry which is preliminary data.</text>
</comment>
<dbReference type="SFLD" id="SFLDG00180">
    <property type="entry name" value="muconate_cycloisomerase"/>
    <property type="match status" value="2"/>
</dbReference>
<evidence type="ECO:0000256" key="2">
    <source>
        <dbReference type="ARBA" id="ARBA00022723"/>
    </source>
</evidence>
<evidence type="ECO:0000259" key="6">
    <source>
        <dbReference type="SMART" id="SM00922"/>
    </source>
</evidence>
<dbReference type="InterPro" id="IPR036849">
    <property type="entry name" value="Enolase-like_C_sf"/>
</dbReference>
<dbReference type="InterPro" id="IPR029017">
    <property type="entry name" value="Enolase-like_N"/>
</dbReference>
<keyword evidence="2 5" id="KW-0479">Metal-binding</keyword>
<feature type="domain" description="Mandelate racemase/muconate lactonizing enzyme C-terminal" evidence="6">
    <location>
        <begin position="141"/>
        <end position="238"/>
    </location>
</feature>
<dbReference type="EMBL" id="JAXQNN010000001">
    <property type="protein sequence ID" value="MDZ5710976.1"/>
    <property type="molecule type" value="Genomic_DNA"/>
</dbReference>